<evidence type="ECO:0000256" key="1">
    <source>
        <dbReference type="ARBA" id="ARBA00001962"/>
    </source>
</evidence>
<dbReference type="InterPro" id="IPR008775">
    <property type="entry name" value="Phytyl_CoA_dOase-like"/>
</dbReference>
<gene>
    <name evidence="2" type="ORF">KP79_PYT03786</name>
</gene>
<dbReference type="Gene3D" id="2.60.120.620">
    <property type="entry name" value="q2cbj1_9rhob like domain"/>
    <property type="match status" value="1"/>
</dbReference>
<comment type="caution">
    <text evidence="2">The sequence shown here is derived from an EMBL/GenBank/DDBJ whole genome shotgun (WGS) entry which is preliminary data.</text>
</comment>
<dbReference type="PANTHER" id="PTHR20883:SF51">
    <property type="entry name" value="PHYTANOYL-COA HYDROXYLASE"/>
    <property type="match status" value="1"/>
</dbReference>
<protein>
    <submittedName>
        <fullName evidence="2">Ectoine hydroxylase</fullName>
    </submittedName>
</protein>
<dbReference type="OrthoDB" id="445007at2759"/>
<name>A0A210PUK4_MIZYE</name>
<accession>A0A210PUK4</accession>
<dbReference type="Pfam" id="PF05721">
    <property type="entry name" value="PhyH"/>
    <property type="match status" value="1"/>
</dbReference>
<keyword evidence="3" id="KW-1185">Reference proteome</keyword>
<organism evidence="2 3">
    <name type="scientific">Mizuhopecten yessoensis</name>
    <name type="common">Japanese scallop</name>
    <name type="synonym">Patinopecten yessoensis</name>
    <dbReference type="NCBI Taxonomy" id="6573"/>
    <lineage>
        <taxon>Eukaryota</taxon>
        <taxon>Metazoa</taxon>
        <taxon>Spiralia</taxon>
        <taxon>Lophotrochozoa</taxon>
        <taxon>Mollusca</taxon>
        <taxon>Bivalvia</taxon>
        <taxon>Autobranchia</taxon>
        <taxon>Pteriomorphia</taxon>
        <taxon>Pectinida</taxon>
        <taxon>Pectinoidea</taxon>
        <taxon>Pectinidae</taxon>
        <taxon>Mizuhopecten</taxon>
    </lineage>
</organism>
<evidence type="ECO:0000313" key="2">
    <source>
        <dbReference type="EMBL" id="OWF40168.1"/>
    </source>
</evidence>
<sequence length="306" mass="35267">MAEVSGSPAQPNQWRPYSVKCEGVYNYSEEFKVTEDVRRDFEDYGYIILKGLLDKEELSLIETTIKGPSFTENIYGDVEYGKKTDKVLWKHPGNDITGMLARSEKVAGVTEQLLGGEVYHYHTKLMLKEGGRGARHVWHQDYGYWYRNGCLFPDMLTVFIPLDYCRRENSCLQLLRGSHKCGRIEHKPLGEQNGCDVDRVKEIMDVCPHQFMEMDPGDAIFFHCNIIHSSSDNDSDKRRWAFLTAYNKATNNPTKEHHHPQYTPLEKVPNSAIKTCKNFTDMTGKIFVDPARDLTYKGNFMNENKS</sequence>
<proteinExistence type="predicted"/>
<evidence type="ECO:0000313" key="3">
    <source>
        <dbReference type="Proteomes" id="UP000242188"/>
    </source>
</evidence>
<reference evidence="2 3" key="1">
    <citation type="journal article" date="2017" name="Nat. Ecol. Evol.">
        <title>Scallop genome provides insights into evolution of bilaterian karyotype and development.</title>
        <authorList>
            <person name="Wang S."/>
            <person name="Zhang J."/>
            <person name="Jiao W."/>
            <person name="Li J."/>
            <person name="Xun X."/>
            <person name="Sun Y."/>
            <person name="Guo X."/>
            <person name="Huan P."/>
            <person name="Dong B."/>
            <person name="Zhang L."/>
            <person name="Hu X."/>
            <person name="Sun X."/>
            <person name="Wang J."/>
            <person name="Zhao C."/>
            <person name="Wang Y."/>
            <person name="Wang D."/>
            <person name="Huang X."/>
            <person name="Wang R."/>
            <person name="Lv J."/>
            <person name="Li Y."/>
            <person name="Zhang Z."/>
            <person name="Liu B."/>
            <person name="Lu W."/>
            <person name="Hui Y."/>
            <person name="Liang J."/>
            <person name="Zhou Z."/>
            <person name="Hou R."/>
            <person name="Li X."/>
            <person name="Liu Y."/>
            <person name="Li H."/>
            <person name="Ning X."/>
            <person name="Lin Y."/>
            <person name="Zhao L."/>
            <person name="Xing Q."/>
            <person name="Dou J."/>
            <person name="Li Y."/>
            <person name="Mao J."/>
            <person name="Guo H."/>
            <person name="Dou H."/>
            <person name="Li T."/>
            <person name="Mu C."/>
            <person name="Jiang W."/>
            <person name="Fu Q."/>
            <person name="Fu X."/>
            <person name="Miao Y."/>
            <person name="Liu J."/>
            <person name="Yu Q."/>
            <person name="Li R."/>
            <person name="Liao H."/>
            <person name="Li X."/>
            <person name="Kong Y."/>
            <person name="Jiang Z."/>
            <person name="Chourrout D."/>
            <person name="Li R."/>
            <person name="Bao Z."/>
        </authorList>
    </citation>
    <scope>NUCLEOTIDE SEQUENCE [LARGE SCALE GENOMIC DNA]</scope>
    <source>
        <strain evidence="2 3">PY_sf001</strain>
    </source>
</reference>
<dbReference type="EMBL" id="NEDP02005484">
    <property type="protein sequence ID" value="OWF40168.1"/>
    <property type="molecule type" value="Genomic_DNA"/>
</dbReference>
<dbReference type="SUPFAM" id="SSF51197">
    <property type="entry name" value="Clavaminate synthase-like"/>
    <property type="match status" value="1"/>
</dbReference>
<dbReference type="Proteomes" id="UP000242188">
    <property type="component" value="Unassembled WGS sequence"/>
</dbReference>
<dbReference type="PANTHER" id="PTHR20883">
    <property type="entry name" value="PHYTANOYL-COA DIOXYGENASE DOMAIN CONTAINING 1"/>
    <property type="match status" value="1"/>
</dbReference>
<comment type="cofactor">
    <cofactor evidence="1">
        <name>Fe cation</name>
        <dbReference type="ChEBI" id="CHEBI:24875"/>
    </cofactor>
</comment>
<dbReference type="AlphaFoldDB" id="A0A210PUK4"/>